<reference evidence="1 2" key="1">
    <citation type="submission" date="2014-04" db="EMBL/GenBank/DDBJ databases">
        <authorList>
            <consortium name="DOE Joint Genome Institute"/>
            <person name="Kuo A."/>
            <person name="Kohler A."/>
            <person name="Nagy L.G."/>
            <person name="Floudas D."/>
            <person name="Copeland A."/>
            <person name="Barry K.W."/>
            <person name="Cichocki N."/>
            <person name="Veneault-Fourrey C."/>
            <person name="LaButti K."/>
            <person name="Lindquist E.A."/>
            <person name="Lipzen A."/>
            <person name="Lundell T."/>
            <person name="Morin E."/>
            <person name="Murat C."/>
            <person name="Sun H."/>
            <person name="Tunlid A."/>
            <person name="Henrissat B."/>
            <person name="Grigoriev I.V."/>
            <person name="Hibbett D.S."/>
            <person name="Martin F."/>
            <person name="Nordberg H.P."/>
            <person name="Cantor M.N."/>
            <person name="Hua S.X."/>
        </authorList>
    </citation>
    <scope>NUCLEOTIDE SEQUENCE [LARGE SCALE GENOMIC DNA]</scope>
    <source>
        <strain evidence="1 2">Foug A</strain>
    </source>
</reference>
<organism evidence="1 2">
    <name type="scientific">Scleroderma citrinum Foug A</name>
    <dbReference type="NCBI Taxonomy" id="1036808"/>
    <lineage>
        <taxon>Eukaryota</taxon>
        <taxon>Fungi</taxon>
        <taxon>Dikarya</taxon>
        <taxon>Basidiomycota</taxon>
        <taxon>Agaricomycotina</taxon>
        <taxon>Agaricomycetes</taxon>
        <taxon>Agaricomycetidae</taxon>
        <taxon>Boletales</taxon>
        <taxon>Sclerodermatineae</taxon>
        <taxon>Sclerodermataceae</taxon>
        <taxon>Scleroderma</taxon>
    </lineage>
</organism>
<dbReference type="EMBL" id="KN822146">
    <property type="protein sequence ID" value="KIM54857.1"/>
    <property type="molecule type" value="Genomic_DNA"/>
</dbReference>
<evidence type="ECO:0000313" key="2">
    <source>
        <dbReference type="Proteomes" id="UP000053989"/>
    </source>
</evidence>
<dbReference type="InParanoid" id="A0A0C2ZQG8"/>
<evidence type="ECO:0000313" key="1">
    <source>
        <dbReference type="EMBL" id="KIM54857.1"/>
    </source>
</evidence>
<accession>A0A0C2ZQG8</accession>
<sequence>MKYAHLTILSTIRRGASERDMETVLPGVTNATDHAPSQITLGDTLIVDAKNLKGIRYRPETASLGRVWAGKGRKSGPSGSDLQRMDVLISIVLVLLQTRWYTLRAESRDSDPAWQVKVTAMVEAQEVKSVKVEICVGIARNATRAQSTRSSPDYTMNSKKRNMEPLFAKNYSQDFIGMSPNLVSINDDMLKGPEVSYTPPPPFSTGIRLRSILITLVAAGT</sequence>
<name>A0A0C2ZQG8_9AGAM</name>
<keyword evidence="2" id="KW-1185">Reference proteome</keyword>
<dbReference type="HOGENOM" id="CLU_1251323_0_0_1"/>
<reference evidence="2" key="2">
    <citation type="submission" date="2015-01" db="EMBL/GenBank/DDBJ databases">
        <title>Evolutionary Origins and Diversification of the Mycorrhizal Mutualists.</title>
        <authorList>
            <consortium name="DOE Joint Genome Institute"/>
            <consortium name="Mycorrhizal Genomics Consortium"/>
            <person name="Kohler A."/>
            <person name="Kuo A."/>
            <person name="Nagy L.G."/>
            <person name="Floudas D."/>
            <person name="Copeland A."/>
            <person name="Barry K.W."/>
            <person name="Cichocki N."/>
            <person name="Veneault-Fourrey C."/>
            <person name="LaButti K."/>
            <person name="Lindquist E.A."/>
            <person name="Lipzen A."/>
            <person name="Lundell T."/>
            <person name="Morin E."/>
            <person name="Murat C."/>
            <person name="Riley R."/>
            <person name="Ohm R."/>
            <person name="Sun H."/>
            <person name="Tunlid A."/>
            <person name="Henrissat B."/>
            <person name="Grigoriev I.V."/>
            <person name="Hibbett D.S."/>
            <person name="Martin F."/>
        </authorList>
    </citation>
    <scope>NUCLEOTIDE SEQUENCE [LARGE SCALE GENOMIC DNA]</scope>
    <source>
        <strain evidence="2">Foug A</strain>
    </source>
</reference>
<dbReference type="Proteomes" id="UP000053989">
    <property type="component" value="Unassembled WGS sequence"/>
</dbReference>
<proteinExistence type="predicted"/>
<protein>
    <submittedName>
        <fullName evidence="1">Uncharacterized protein</fullName>
    </submittedName>
</protein>
<gene>
    <name evidence="1" type="ORF">SCLCIDRAFT_11188</name>
</gene>
<dbReference type="AlphaFoldDB" id="A0A0C2ZQG8"/>